<gene>
    <name evidence="3" type="ORF">E7272_08445</name>
</gene>
<organism evidence="3 4">
    <name type="scientific">Pseudobutyrivibrio ruminis</name>
    <dbReference type="NCBI Taxonomy" id="46206"/>
    <lineage>
        <taxon>Bacteria</taxon>
        <taxon>Bacillati</taxon>
        <taxon>Bacillota</taxon>
        <taxon>Clostridia</taxon>
        <taxon>Lachnospirales</taxon>
        <taxon>Lachnospiraceae</taxon>
        <taxon>Pseudobutyrivibrio</taxon>
    </lineage>
</organism>
<accession>A0A927YLP2</accession>
<dbReference type="InterPro" id="IPR001623">
    <property type="entry name" value="DnaJ_domain"/>
</dbReference>
<feature type="domain" description="J" evidence="2">
    <location>
        <begin position="3"/>
        <end position="81"/>
    </location>
</feature>
<dbReference type="GO" id="GO:0006260">
    <property type="term" value="P:DNA replication"/>
    <property type="evidence" value="ECO:0007669"/>
    <property type="project" value="UniProtKB-KW"/>
</dbReference>
<dbReference type="InterPro" id="IPR011990">
    <property type="entry name" value="TPR-like_helical_dom_sf"/>
</dbReference>
<reference evidence="3" key="1">
    <citation type="submission" date="2019-04" db="EMBL/GenBank/DDBJ databases">
        <title>Evolution of Biomass-Degrading Anaerobic Consortia Revealed by Metagenomics.</title>
        <authorList>
            <person name="Peng X."/>
        </authorList>
    </citation>
    <scope>NUCLEOTIDE SEQUENCE</scope>
    <source>
        <strain evidence="3">SIG311</strain>
    </source>
</reference>
<dbReference type="InterPro" id="IPR050817">
    <property type="entry name" value="DjlA_DnaK_co-chaperone"/>
</dbReference>
<sequence length="213" mass="23998">MIDPYSVLGVNRGASDEEIKKAYRSLSRKYHPDANINNPNKAQAEERFKEIQAAYNQIMDERQNGSYSSGYGYGNSYSGYSGGFGYEGTDSGNSSIEMQAAANYINARQFAQAMNVLNSIPDNARNGRWYFFAAVASQGLGNLNDAREYISRAIALEPSNFRYRQFEQSINFTSGWYETRGASYGYSRPYSGVTRWCINMVILNLLCNICCFF</sequence>
<dbReference type="CDD" id="cd06257">
    <property type="entry name" value="DnaJ"/>
    <property type="match status" value="1"/>
</dbReference>
<comment type="caution">
    <text evidence="3">The sequence shown here is derived from an EMBL/GenBank/DDBJ whole genome shotgun (WGS) entry which is preliminary data.</text>
</comment>
<evidence type="ECO:0000313" key="3">
    <source>
        <dbReference type="EMBL" id="MBE5919860.1"/>
    </source>
</evidence>
<dbReference type="SUPFAM" id="SSF46565">
    <property type="entry name" value="Chaperone J-domain"/>
    <property type="match status" value="1"/>
</dbReference>
<dbReference type="Proteomes" id="UP000766246">
    <property type="component" value="Unassembled WGS sequence"/>
</dbReference>
<dbReference type="SUPFAM" id="SSF48452">
    <property type="entry name" value="TPR-like"/>
    <property type="match status" value="1"/>
</dbReference>
<protein>
    <submittedName>
        <fullName evidence="3">J domain-containing protein</fullName>
    </submittedName>
</protein>
<name>A0A927YLP2_9FIRM</name>
<proteinExistence type="predicted"/>
<dbReference type="SMART" id="SM00271">
    <property type="entry name" value="DnaJ"/>
    <property type="match status" value="1"/>
</dbReference>
<dbReference type="PRINTS" id="PR00625">
    <property type="entry name" value="JDOMAIN"/>
</dbReference>
<evidence type="ECO:0000256" key="1">
    <source>
        <dbReference type="ARBA" id="ARBA00022705"/>
    </source>
</evidence>
<dbReference type="PANTHER" id="PTHR24074">
    <property type="entry name" value="CO-CHAPERONE PROTEIN DJLA"/>
    <property type="match status" value="1"/>
</dbReference>
<dbReference type="PROSITE" id="PS50076">
    <property type="entry name" value="DNAJ_2"/>
    <property type="match status" value="1"/>
</dbReference>
<evidence type="ECO:0000259" key="2">
    <source>
        <dbReference type="PROSITE" id="PS50076"/>
    </source>
</evidence>
<dbReference type="AlphaFoldDB" id="A0A927YLP2"/>
<evidence type="ECO:0000313" key="4">
    <source>
        <dbReference type="Proteomes" id="UP000766246"/>
    </source>
</evidence>
<keyword evidence="1" id="KW-0235">DNA replication</keyword>
<dbReference type="Gene3D" id="1.25.40.10">
    <property type="entry name" value="Tetratricopeptide repeat domain"/>
    <property type="match status" value="1"/>
</dbReference>
<dbReference type="Pfam" id="PF00226">
    <property type="entry name" value="DnaJ"/>
    <property type="match status" value="1"/>
</dbReference>
<dbReference type="EMBL" id="SVER01000019">
    <property type="protein sequence ID" value="MBE5919860.1"/>
    <property type="molecule type" value="Genomic_DNA"/>
</dbReference>
<dbReference type="Gene3D" id="1.10.287.110">
    <property type="entry name" value="DnaJ domain"/>
    <property type="match status" value="1"/>
</dbReference>
<dbReference type="InterPro" id="IPR036869">
    <property type="entry name" value="J_dom_sf"/>
</dbReference>